<dbReference type="PANTHER" id="PTHR43491:SF2">
    <property type="entry name" value="UDP-N-ACETYL-D-MANNOSAMINE DEHYDROGENASE"/>
    <property type="match status" value="1"/>
</dbReference>
<keyword evidence="7" id="KW-1185">Reference proteome</keyword>
<sequence length="430" mass="47324">MGEMHLVSLDDVRLGVVGLGYVGLPLAVEFGKRLPTVGFDINQARVDELAGGEDSTLEVEDAELREAAHLSFSTDLESLRGCNTFIVTVPTPVDAYNRPDLTPLIRASESLGKVIKPGDVVIYESTVYPGATEEDCVPVIEKISGLTFNRDFFVGYSPERINPGDKTHRFTNTRKVTSGSTPQTADFVDALYASVVTAGTHKVSSIKAAEASKVIENTQRDLNIALVNEFALIFNRMGIDTQEVLEAAGTKWNFLPFRPGLVGGHCIGVDPYYLTHKAQELGYHPEVILAGRRINDGMGAYVAEQVIKLMTQKRIHVVDARILVLGLAFKENCTDLRNTRVVDIVQEFAQYHANVDVFDPWVDADEARHEYGISLIDAPQQGRYDAVILAVAHQEFASMGAEKIRAFGKPVSVLYDVKYLLKPEQVDGRL</sequence>
<reference evidence="6 7" key="1">
    <citation type="journal article" date="2018" name="Environ. Microbiol.">
        <title>Isolation and genomic characterization of Novimethylophilus kurashikiensis gen. nov. sp. nov., a new lanthanide-dependent methylotrophic species of Methylophilaceae.</title>
        <authorList>
            <person name="Lv H."/>
            <person name="Sahin N."/>
            <person name="Tani A."/>
        </authorList>
    </citation>
    <scope>NUCLEOTIDE SEQUENCE [LARGE SCALE GENOMIC DNA]</scope>
    <source>
        <strain evidence="6 7">La2-4</strain>
    </source>
</reference>
<dbReference type="InterPro" id="IPR017476">
    <property type="entry name" value="UDP-Glc/GDP-Man"/>
</dbReference>
<name>A0A2R5FA13_9PROT</name>
<dbReference type="GO" id="GO:0016628">
    <property type="term" value="F:oxidoreductase activity, acting on the CH-CH group of donors, NAD or NADP as acceptor"/>
    <property type="evidence" value="ECO:0007669"/>
    <property type="project" value="InterPro"/>
</dbReference>
<dbReference type="EC" id="1.1.1.-" evidence="6"/>
<dbReference type="RefSeq" id="WP_305778756.1">
    <property type="nucleotide sequence ID" value="NZ_BDOQ01000013.1"/>
</dbReference>
<evidence type="ECO:0000259" key="5">
    <source>
        <dbReference type="SMART" id="SM00984"/>
    </source>
</evidence>
<protein>
    <submittedName>
        <fullName evidence="6">UDP-N-acetyl-D-galactosamine dehydrogenase</fullName>
        <ecNumber evidence="6">1.1.1.-</ecNumber>
    </submittedName>
</protein>
<dbReference type="NCBIfam" id="TIGR03026">
    <property type="entry name" value="NDP-sugDHase"/>
    <property type="match status" value="1"/>
</dbReference>
<dbReference type="SUPFAM" id="SSF48179">
    <property type="entry name" value="6-phosphogluconate dehydrogenase C-terminal domain-like"/>
    <property type="match status" value="1"/>
</dbReference>
<dbReference type="GO" id="GO:0000271">
    <property type="term" value="P:polysaccharide biosynthetic process"/>
    <property type="evidence" value="ECO:0007669"/>
    <property type="project" value="InterPro"/>
</dbReference>
<dbReference type="PIRSF" id="PIRSF500136">
    <property type="entry name" value="UDP_ManNAc_DH"/>
    <property type="match status" value="1"/>
</dbReference>
<dbReference type="InterPro" id="IPR036291">
    <property type="entry name" value="NAD(P)-bd_dom_sf"/>
</dbReference>
<accession>A0A2R5FA13</accession>
<dbReference type="GO" id="GO:0016616">
    <property type="term" value="F:oxidoreductase activity, acting on the CH-OH group of donors, NAD or NADP as acceptor"/>
    <property type="evidence" value="ECO:0007669"/>
    <property type="project" value="InterPro"/>
</dbReference>
<organism evidence="6 7">
    <name type="scientific">Novimethylophilus kurashikiensis</name>
    <dbReference type="NCBI Taxonomy" id="1825523"/>
    <lineage>
        <taxon>Bacteria</taxon>
        <taxon>Pseudomonadati</taxon>
        <taxon>Pseudomonadota</taxon>
        <taxon>Betaproteobacteria</taxon>
        <taxon>Nitrosomonadales</taxon>
        <taxon>Methylophilaceae</taxon>
        <taxon>Novimethylophilus</taxon>
    </lineage>
</organism>
<dbReference type="SUPFAM" id="SSF52413">
    <property type="entry name" value="UDP-glucose/GDP-mannose dehydrogenase C-terminal domain"/>
    <property type="match status" value="1"/>
</dbReference>
<evidence type="ECO:0000256" key="3">
    <source>
        <dbReference type="ARBA" id="ARBA00023027"/>
    </source>
</evidence>
<keyword evidence="3" id="KW-0520">NAD</keyword>
<dbReference type="InterPro" id="IPR008927">
    <property type="entry name" value="6-PGluconate_DH-like_C_sf"/>
</dbReference>
<dbReference type="Pfam" id="PF00984">
    <property type="entry name" value="UDPG_MGDP_dh"/>
    <property type="match status" value="1"/>
</dbReference>
<gene>
    <name evidence="6" type="primary">wbpO</name>
    <name evidence="6" type="ORF">NMK_2671</name>
</gene>
<evidence type="ECO:0000256" key="1">
    <source>
        <dbReference type="ARBA" id="ARBA00006601"/>
    </source>
</evidence>
<dbReference type="Pfam" id="PF03721">
    <property type="entry name" value="UDPG_MGDP_dh_N"/>
    <property type="match status" value="1"/>
</dbReference>
<evidence type="ECO:0000313" key="6">
    <source>
        <dbReference type="EMBL" id="GBG15070.1"/>
    </source>
</evidence>
<dbReference type="PANTHER" id="PTHR43491">
    <property type="entry name" value="UDP-N-ACETYL-D-MANNOSAMINE DEHYDROGENASE"/>
    <property type="match status" value="1"/>
</dbReference>
<dbReference type="NCBIfam" id="NF011729">
    <property type="entry name" value="PRK15182.1"/>
    <property type="match status" value="1"/>
</dbReference>
<dbReference type="InterPro" id="IPR028359">
    <property type="entry name" value="UDP_ManNAc/GlcNAc_DH"/>
</dbReference>
<evidence type="ECO:0000313" key="7">
    <source>
        <dbReference type="Proteomes" id="UP000245081"/>
    </source>
</evidence>
<dbReference type="Pfam" id="PF03720">
    <property type="entry name" value="UDPG_MGDP_dh_C"/>
    <property type="match status" value="1"/>
</dbReference>
<dbReference type="Proteomes" id="UP000245081">
    <property type="component" value="Unassembled WGS sequence"/>
</dbReference>
<dbReference type="Gene3D" id="3.40.50.720">
    <property type="entry name" value="NAD(P)-binding Rossmann-like Domain"/>
    <property type="match status" value="2"/>
</dbReference>
<comment type="caution">
    <text evidence="6">The sequence shown here is derived from an EMBL/GenBank/DDBJ whole genome shotgun (WGS) entry which is preliminary data.</text>
</comment>
<dbReference type="PIRSF" id="PIRSF000124">
    <property type="entry name" value="UDPglc_GDPman_dh"/>
    <property type="match status" value="1"/>
</dbReference>
<dbReference type="GO" id="GO:0051287">
    <property type="term" value="F:NAD binding"/>
    <property type="evidence" value="ECO:0007669"/>
    <property type="project" value="InterPro"/>
</dbReference>
<dbReference type="InterPro" id="IPR036220">
    <property type="entry name" value="UDP-Glc/GDP-Man_DH_C_sf"/>
</dbReference>
<keyword evidence="2 6" id="KW-0560">Oxidoreductase</keyword>
<dbReference type="InterPro" id="IPR001732">
    <property type="entry name" value="UDP-Glc/GDP-Man_DH_N"/>
</dbReference>
<dbReference type="InterPro" id="IPR014026">
    <property type="entry name" value="UDP-Glc/GDP-Man_DH_dimer"/>
</dbReference>
<evidence type="ECO:0000256" key="2">
    <source>
        <dbReference type="ARBA" id="ARBA00023002"/>
    </source>
</evidence>
<dbReference type="InterPro" id="IPR014027">
    <property type="entry name" value="UDP-Glc/GDP-Man_DH_C"/>
</dbReference>
<feature type="domain" description="UDP-glucose/GDP-mannose dehydrogenase C-terminal" evidence="5">
    <location>
        <begin position="323"/>
        <end position="423"/>
    </location>
</feature>
<dbReference type="EMBL" id="BDOQ01000013">
    <property type="protein sequence ID" value="GBG15070.1"/>
    <property type="molecule type" value="Genomic_DNA"/>
</dbReference>
<proteinExistence type="inferred from homology"/>
<evidence type="ECO:0000256" key="4">
    <source>
        <dbReference type="PIRNR" id="PIRNR000124"/>
    </source>
</evidence>
<comment type="similarity">
    <text evidence="1 4">Belongs to the UDP-glucose/GDP-mannose dehydrogenase family.</text>
</comment>
<dbReference type="SMART" id="SM00984">
    <property type="entry name" value="UDPG_MGDP_dh_C"/>
    <property type="match status" value="1"/>
</dbReference>
<dbReference type="SUPFAM" id="SSF51735">
    <property type="entry name" value="NAD(P)-binding Rossmann-fold domains"/>
    <property type="match status" value="1"/>
</dbReference>
<dbReference type="AlphaFoldDB" id="A0A2R5FA13"/>